<dbReference type="PANTHER" id="PTHR48019">
    <property type="entry name" value="SERUM RESPONSE FACTOR HOMOLOG"/>
    <property type="match status" value="1"/>
</dbReference>
<keyword evidence="5" id="KW-0539">Nucleus</keyword>
<evidence type="ECO:0000256" key="2">
    <source>
        <dbReference type="ARBA" id="ARBA00023015"/>
    </source>
</evidence>
<comment type="caution">
    <text evidence="9">The sequence shown here is derived from an EMBL/GenBank/DDBJ whole genome shotgun (WGS) entry which is preliminary data.</text>
</comment>
<keyword evidence="3" id="KW-0238">DNA-binding</keyword>
<dbReference type="GO" id="GO:0005634">
    <property type="term" value="C:nucleus"/>
    <property type="evidence" value="ECO:0007669"/>
    <property type="project" value="UniProtKB-SubCell"/>
</dbReference>
<feature type="compositionally biased region" description="Low complexity" evidence="7">
    <location>
        <begin position="312"/>
        <end position="349"/>
    </location>
</feature>
<dbReference type="PRINTS" id="PR00404">
    <property type="entry name" value="MADSDOMAIN"/>
</dbReference>
<dbReference type="OrthoDB" id="2284405at2759"/>
<gene>
    <name evidence="9" type="ORF">DGAL_LOCUS9176</name>
</gene>
<dbReference type="SMART" id="SM00432">
    <property type="entry name" value="MADS"/>
    <property type="match status" value="1"/>
</dbReference>
<feature type="compositionally biased region" description="Basic residues" evidence="7">
    <location>
        <begin position="295"/>
        <end position="311"/>
    </location>
</feature>
<evidence type="ECO:0000256" key="4">
    <source>
        <dbReference type="ARBA" id="ARBA00023163"/>
    </source>
</evidence>
<feature type="region of interest" description="Disordered" evidence="7">
    <location>
        <begin position="97"/>
        <end position="132"/>
    </location>
</feature>
<feature type="domain" description="MADS-box" evidence="8">
    <location>
        <begin position="132"/>
        <end position="209"/>
    </location>
</feature>
<comment type="subcellular location">
    <subcellularLocation>
        <location evidence="1">Nucleus</location>
    </subcellularLocation>
</comment>
<dbReference type="Pfam" id="PF00319">
    <property type="entry name" value="SRF-TF"/>
    <property type="match status" value="1"/>
</dbReference>
<keyword evidence="10" id="KW-1185">Reference proteome</keyword>
<feature type="region of interest" description="Disordered" evidence="7">
    <location>
        <begin position="268"/>
        <end position="393"/>
    </location>
</feature>
<evidence type="ECO:0000313" key="10">
    <source>
        <dbReference type="Proteomes" id="UP000789390"/>
    </source>
</evidence>
<keyword evidence="2" id="KW-0805">Transcription regulation</keyword>
<evidence type="ECO:0000256" key="5">
    <source>
        <dbReference type="ARBA" id="ARBA00023242"/>
    </source>
</evidence>
<feature type="region of interest" description="Disordered" evidence="7">
    <location>
        <begin position="43"/>
        <end position="78"/>
    </location>
</feature>
<protein>
    <recommendedName>
        <fullName evidence="6">Serum response factor homolog</fullName>
    </recommendedName>
</protein>
<keyword evidence="4" id="KW-0804">Transcription</keyword>
<dbReference type="GO" id="GO:0000981">
    <property type="term" value="F:DNA-binding transcription factor activity, RNA polymerase II-specific"/>
    <property type="evidence" value="ECO:0007669"/>
    <property type="project" value="InterPro"/>
</dbReference>
<evidence type="ECO:0000256" key="6">
    <source>
        <dbReference type="ARBA" id="ARBA00069746"/>
    </source>
</evidence>
<dbReference type="Gene3D" id="3.40.1810.10">
    <property type="entry name" value="Transcription factor, MADS-box"/>
    <property type="match status" value="1"/>
</dbReference>
<dbReference type="InterPro" id="IPR033897">
    <property type="entry name" value="SRF-like_MADS-box"/>
</dbReference>
<dbReference type="InterPro" id="IPR002100">
    <property type="entry name" value="TF_MADSbox"/>
</dbReference>
<dbReference type="EMBL" id="CAKKLH010000212">
    <property type="protein sequence ID" value="CAH0106028.1"/>
    <property type="molecule type" value="Genomic_DNA"/>
</dbReference>
<organism evidence="9 10">
    <name type="scientific">Daphnia galeata</name>
    <dbReference type="NCBI Taxonomy" id="27404"/>
    <lineage>
        <taxon>Eukaryota</taxon>
        <taxon>Metazoa</taxon>
        <taxon>Ecdysozoa</taxon>
        <taxon>Arthropoda</taxon>
        <taxon>Crustacea</taxon>
        <taxon>Branchiopoda</taxon>
        <taxon>Diplostraca</taxon>
        <taxon>Cladocera</taxon>
        <taxon>Anomopoda</taxon>
        <taxon>Daphniidae</taxon>
        <taxon>Daphnia</taxon>
    </lineage>
</organism>
<dbReference type="AlphaFoldDB" id="A0A8J2RRH2"/>
<accession>A0A8J2RRH2</accession>
<evidence type="ECO:0000313" key="9">
    <source>
        <dbReference type="EMBL" id="CAH0106028.1"/>
    </source>
</evidence>
<sequence length="393" mass="41745">MQSQGSGLPESRYGMSYSHSALTGDGVDLYGHGPDPYILQHQHHIVGHGGPPGLSPTGHIGMGSPGQHHQHSSKRSADVAGLNLKQDPMVSDVTMSTIGMGHSTMDDGGSGSGGQNGSQTKKTPPPNGKKTKGRVKIKMEFIDNKLRRYTTFSKRKTGIMKKFMNMFLTLSSFGDWTQQAYELSTLTGTQVMLLVASETGHVYTFATRKLQPMITSEAGKQLIQTCLNSPDPPSSTVDQRMSATGFEETELTYTLHDEDQKVRQMMYTGHIPPTPSHSHALSSHQSSSHPSPHGGHGHSHGGGGHHSHAHSHPGLLGPPLGPGPSSNLSGHHVPSPYASHGSPSPGPSSHLHHVHSSQHQYVQHGLSSPGSGGSGHLTLSPAPTPQPQHSQGR</sequence>
<dbReference type="GO" id="GO:0000987">
    <property type="term" value="F:cis-regulatory region sequence-specific DNA binding"/>
    <property type="evidence" value="ECO:0007669"/>
    <property type="project" value="InterPro"/>
</dbReference>
<dbReference type="CDD" id="cd00266">
    <property type="entry name" value="MADS_SRF_like"/>
    <property type="match status" value="1"/>
</dbReference>
<feature type="compositionally biased region" description="Low complexity" evidence="7">
    <location>
        <begin position="276"/>
        <end position="293"/>
    </location>
</feature>
<dbReference type="Proteomes" id="UP000789390">
    <property type="component" value="Unassembled WGS sequence"/>
</dbReference>
<evidence type="ECO:0000256" key="1">
    <source>
        <dbReference type="ARBA" id="ARBA00004123"/>
    </source>
</evidence>
<reference evidence="9" key="1">
    <citation type="submission" date="2021-11" db="EMBL/GenBank/DDBJ databases">
        <authorList>
            <person name="Schell T."/>
        </authorList>
    </citation>
    <scope>NUCLEOTIDE SEQUENCE</scope>
    <source>
        <strain evidence="9">M5</strain>
    </source>
</reference>
<dbReference type="InterPro" id="IPR036879">
    <property type="entry name" value="TF_MADSbox_sf"/>
</dbReference>
<dbReference type="GO" id="GO:0046983">
    <property type="term" value="F:protein dimerization activity"/>
    <property type="evidence" value="ECO:0007669"/>
    <property type="project" value="InterPro"/>
</dbReference>
<proteinExistence type="predicted"/>
<dbReference type="InterPro" id="IPR050142">
    <property type="entry name" value="MADS-box/MEF2_TF"/>
</dbReference>
<dbReference type="PROSITE" id="PS50066">
    <property type="entry name" value="MADS_BOX_2"/>
    <property type="match status" value="1"/>
</dbReference>
<feature type="compositionally biased region" description="Low complexity" evidence="7">
    <location>
        <begin position="357"/>
        <end position="369"/>
    </location>
</feature>
<evidence type="ECO:0000259" key="8">
    <source>
        <dbReference type="PROSITE" id="PS50066"/>
    </source>
</evidence>
<evidence type="ECO:0000256" key="7">
    <source>
        <dbReference type="SAM" id="MobiDB-lite"/>
    </source>
</evidence>
<dbReference type="FunFam" id="3.40.1810.10:FF:000002">
    <property type="entry name" value="Serum response factor b"/>
    <property type="match status" value="1"/>
</dbReference>
<dbReference type="SUPFAM" id="SSF55455">
    <property type="entry name" value="SRF-like"/>
    <property type="match status" value="1"/>
</dbReference>
<dbReference type="GO" id="GO:0045944">
    <property type="term" value="P:positive regulation of transcription by RNA polymerase II"/>
    <property type="evidence" value="ECO:0007669"/>
    <property type="project" value="InterPro"/>
</dbReference>
<evidence type="ECO:0000256" key="3">
    <source>
        <dbReference type="ARBA" id="ARBA00023125"/>
    </source>
</evidence>
<name>A0A8J2RRH2_9CRUS</name>